<dbReference type="PANTHER" id="PTHR13420">
    <property type="entry name" value="UPF0235 PROTEIN C15ORF40"/>
    <property type="match status" value="1"/>
</dbReference>
<evidence type="ECO:0000313" key="5">
    <source>
        <dbReference type="Proteomes" id="UP000017746"/>
    </source>
</evidence>
<dbReference type="Pfam" id="PF02594">
    <property type="entry name" value="DUF167"/>
    <property type="match status" value="1"/>
</dbReference>
<organism evidence="4 5">
    <name type="scientific">Actinoplanes friuliensis DSM 7358</name>
    <dbReference type="NCBI Taxonomy" id="1246995"/>
    <lineage>
        <taxon>Bacteria</taxon>
        <taxon>Bacillati</taxon>
        <taxon>Actinomycetota</taxon>
        <taxon>Actinomycetes</taxon>
        <taxon>Micromonosporales</taxon>
        <taxon>Micromonosporaceae</taxon>
        <taxon>Actinoplanes</taxon>
    </lineage>
</organism>
<dbReference type="HAMAP" id="MF_00634">
    <property type="entry name" value="UPF0235"/>
    <property type="match status" value="1"/>
</dbReference>
<dbReference type="PATRIC" id="fig|1246995.3.peg.2049"/>
<dbReference type="PANTHER" id="PTHR13420:SF7">
    <property type="entry name" value="UPF0235 PROTEIN C15ORF40"/>
    <property type="match status" value="1"/>
</dbReference>
<dbReference type="Proteomes" id="UP000017746">
    <property type="component" value="Chromosome"/>
</dbReference>
<dbReference type="KEGG" id="afs:AFR_10055"/>
<reference evidence="4 5" key="1">
    <citation type="journal article" date="2014" name="J. Biotechnol.">
        <title>Complete genome sequence of the actinobacterium Actinoplanes friuliensis HAG 010964, producer of the lipopeptide antibiotic friulimycin.</title>
        <authorList>
            <person name="Ruckert C."/>
            <person name="Szczepanowski R."/>
            <person name="Albersmeier A."/>
            <person name="Goesmann A."/>
            <person name="Fischer N."/>
            <person name="Steinkamper A."/>
            <person name="Puhler A."/>
            <person name="Biener R."/>
            <person name="Schwartz D."/>
            <person name="Kalinowski J."/>
        </authorList>
    </citation>
    <scope>NUCLEOTIDE SEQUENCE [LARGE SCALE GENOMIC DNA]</scope>
    <source>
        <strain evidence="4 5">DSM 7358</strain>
    </source>
</reference>
<gene>
    <name evidence="4" type="ORF">AFR_10055</name>
</gene>
<feature type="region of interest" description="Disordered" evidence="3">
    <location>
        <begin position="1"/>
        <end position="24"/>
    </location>
</feature>
<dbReference type="SUPFAM" id="SSF69786">
    <property type="entry name" value="YggU-like"/>
    <property type="match status" value="1"/>
</dbReference>
<evidence type="ECO:0000313" key="4">
    <source>
        <dbReference type="EMBL" id="AGZ40300.1"/>
    </source>
</evidence>
<dbReference type="AlphaFoldDB" id="U5VX47"/>
<dbReference type="EMBL" id="CP006272">
    <property type="protein sequence ID" value="AGZ40300.1"/>
    <property type="molecule type" value="Genomic_DNA"/>
</dbReference>
<evidence type="ECO:0000256" key="3">
    <source>
        <dbReference type="SAM" id="MobiDB-lite"/>
    </source>
</evidence>
<dbReference type="SMART" id="SM01152">
    <property type="entry name" value="DUF167"/>
    <property type="match status" value="1"/>
</dbReference>
<sequence>MAKRRVSPPGPASLSGAEQTGGATVAVRVRPGAGRTQVGGRYEGPHGPALIVAVGAPAVDGKATEAVRRALAEALGVRPRAVELKLGATSRDKVFVVAGDVGERVAALRDGT</sequence>
<dbReference type="HOGENOM" id="CLU_130694_7_1_11"/>
<dbReference type="eggNOG" id="COG1872">
    <property type="taxonomic scope" value="Bacteria"/>
</dbReference>
<dbReference type="GO" id="GO:0005737">
    <property type="term" value="C:cytoplasm"/>
    <property type="evidence" value="ECO:0007669"/>
    <property type="project" value="TreeGrafter"/>
</dbReference>
<evidence type="ECO:0000256" key="1">
    <source>
        <dbReference type="ARBA" id="ARBA00010364"/>
    </source>
</evidence>
<name>U5VX47_9ACTN</name>
<comment type="similarity">
    <text evidence="1 2">Belongs to the UPF0235 family.</text>
</comment>
<dbReference type="InterPro" id="IPR036591">
    <property type="entry name" value="YggU-like_sf"/>
</dbReference>
<accession>U5VX47</accession>
<dbReference type="InterPro" id="IPR003746">
    <property type="entry name" value="DUF167"/>
</dbReference>
<dbReference type="STRING" id="1246995.AFR_10055"/>
<protein>
    <recommendedName>
        <fullName evidence="2">UPF0235 protein AFR_10055</fullName>
    </recommendedName>
</protein>
<dbReference type="Gene3D" id="3.30.1200.10">
    <property type="entry name" value="YggU-like"/>
    <property type="match status" value="1"/>
</dbReference>
<dbReference type="OrthoDB" id="5244571at2"/>
<dbReference type="RefSeq" id="WP_023360042.1">
    <property type="nucleotide sequence ID" value="NC_022657.1"/>
</dbReference>
<keyword evidence="5" id="KW-1185">Reference proteome</keyword>
<evidence type="ECO:0000256" key="2">
    <source>
        <dbReference type="HAMAP-Rule" id="MF_00634"/>
    </source>
</evidence>
<proteinExistence type="inferred from homology"/>
<dbReference type="NCBIfam" id="TIGR00251">
    <property type="entry name" value="DUF167 family protein"/>
    <property type="match status" value="1"/>
</dbReference>